<dbReference type="PRINTS" id="PR01217">
    <property type="entry name" value="PRICHEXTENSN"/>
</dbReference>
<feature type="compositionally biased region" description="Pro residues" evidence="1">
    <location>
        <begin position="196"/>
        <end position="221"/>
    </location>
</feature>
<reference evidence="3" key="1">
    <citation type="journal article" date="2020" name="Stud. Mycol.">
        <title>101 Dothideomycetes genomes: a test case for predicting lifestyles and emergence of pathogens.</title>
        <authorList>
            <person name="Haridas S."/>
            <person name="Albert R."/>
            <person name="Binder M."/>
            <person name="Bloem J."/>
            <person name="Labutti K."/>
            <person name="Salamov A."/>
            <person name="Andreopoulos B."/>
            <person name="Baker S."/>
            <person name="Barry K."/>
            <person name="Bills G."/>
            <person name="Bluhm B."/>
            <person name="Cannon C."/>
            <person name="Castanera R."/>
            <person name="Culley D."/>
            <person name="Daum C."/>
            <person name="Ezra D."/>
            <person name="Gonzalez J."/>
            <person name="Henrissat B."/>
            <person name="Kuo A."/>
            <person name="Liang C."/>
            <person name="Lipzen A."/>
            <person name="Lutzoni F."/>
            <person name="Magnuson J."/>
            <person name="Mondo S."/>
            <person name="Nolan M."/>
            <person name="Ohm R."/>
            <person name="Pangilinan J."/>
            <person name="Park H.-J."/>
            <person name="Ramirez L."/>
            <person name="Alfaro M."/>
            <person name="Sun H."/>
            <person name="Tritt A."/>
            <person name="Yoshinaga Y."/>
            <person name="Zwiers L.-H."/>
            <person name="Turgeon B."/>
            <person name="Goodwin S."/>
            <person name="Spatafora J."/>
            <person name="Crous P."/>
            <person name="Grigoriev I."/>
        </authorList>
    </citation>
    <scope>NUCLEOTIDE SEQUENCE</scope>
    <source>
        <strain evidence="3">CBS 115976</strain>
    </source>
</reference>
<feature type="region of interest" description="Disordered" evidence="1">
    <location>
        <begin position="314"/>
        <end position="336"/>
    </location>
</feature>
<organism evidence="3 4">
    <name type="scientific">Microthyrium microscopicum</name>
    <dbReference type="NCBI Taxonomy" id="703497"/>
    <lineage>
        <taxon>Eukaryota</taxon>
        <taxon>Fungi</taxon>
        <taxon>Dikarya</taxon>
        <taxon>Ascomycota</taxon>
        <taxon>Pezizomycotina</taxon>
        <taxon>Dothideomycetes</taxon>
        <taxon>Dothideomycetes incertae sedis</taxon>
        <taxon>Microthyriales</taxon>
        <taxon>Microthyriaceae</taxon>
        <taxon>Microthyrium</taxon>
    </lineage>
</organism>
<keyword evidence="4" id="KW-1185">Reference proteome</keyword>
<keyword evidence="2" id="KW-0472">Membrane</keyword>
<protein>
    <submittedName>
        <fullName evidence="3">Uncharacterized protein</fullName>
    </submittedName>
</protein>
<evidence type="ECO:0000313" key="3">
    <source>
        <dbReference type="EMBL" id="KAF2672480.1"/>
    </source>
</evidence>
<sequence>MAPTQSLNSLISPAVISAVNNYFTEHDIFFNPNTTIIVSYPVTLLPPATIKLEFPGANNVSQDQTLTTGAGNYTLGSNSTANGTSTLLASTKPKNALSILDADHETTSYINMVSLVDPRFTSSFFFDMKTYYVSIFYPADFQPANITLDYSPIVGNPLVAKRDGLDQISQALGDFGSIPADMGPGESALPIADLNNPPPPTPAAPAPSADPPPPPPPPPADDPGFSAQPIADLSPPPPPPPATDPPPPPPPATDPPPPPPPATDPPPPPETTPPPPPPPPAASDLPYLPIYYTGGGGLSGDGVMPAEPLQTYAITTAAPPPPPPPPPPPKSSKTTITYASHKCPKYPSPDDKYCWQSLMSYIGVPWTPYKRSAPTDAPTISRRQSKYGPGADFDYVPAPEATLPAHMMPKRDDASALPSDLLPSDTSQAMPTQPVATQTSTVGTDAYLQVVDQRYKAIQGQTIAWGLFGALLAVLLVSGGLLCYRKRSRGFKAGKARNESSVDSLFDRSPINRPNTVHH</sequence>
<keyword evidence="2" id="KW-1133">Transmembrane helix</keyword>
<feature type="region of interest" description="Disordered" evidence="1">
    <location>
        <begin position="176"/>
        <end position="288"/>
    </location>
</feature>
<evidence type="ECO:0000256" key="2">
    <source>
        <dbReference type="SAM" id="Phobius"/>
    </source>
</evidence>
<dbReference type="EMBL" id="MU004232">
    <property type="protein sequence ID" value="KAF2672480.1"/>
    <property type="molecule type" value="Genomic_DNA"/>
</dbReference>
<feature type="compositionally biased region" description="Pro residues" evidence="1">
    <location>
        <begin position="234"/>
        <end position="281"/>
    </location>
</feature>
<accession>A0A6A6UL27</accession>
<dbReference type="Proteomes" id="UP000799302">
    <property type="component" value="Unassembled WGS sequence"/>
</dbReference>
<name>A0A6A6UL27_9PEZI</name>
<proteinExistence type="predicted"/>
<evidence type="ECO:0000313" key="4">
    <source>
        <dbReference type="Proteomes" id="UP000799302"/>
    </source>
</evidence>
<keyword evidence="2" id="KW-0812">Transmembrane</keyword>
<gene>
    <name evidence="3" type="ORF">BT63DRAFT_452985</name>
</gene>
<evidence type="ECO:0000256" key="1">
    <source>
        <dbReference type="SAM" id="MobiDB-lite"/>
    </source>
</evidence>
<dbReference type="AlphaFoldDB" id="A0A6A6UL27"/>
<feature type="transmembrane region" description="Helical" evidence="2">
    <location>
        <begin position="463"/>
        <end position="484"/>
    </location>
</feature>
<feature type="compositionally biased region" description="Pro residues" evidence="1">
    <location>
        <begin position="318"/>
        <end position="330"/>
    </location>
</feature>